<keyword evidence="5" id="KW-0472">Membrane</keyword>
<evidence type="ECO:0000313" key="7">
    <source>
        <dbReference type="Proteomes" id="UP000256845"/>
    </source>
</evidence>
<dbReference type="InterPro" id="IPR001343">
    <property type="entry name" value="Hemolysn_Ca-bd"/>
</dbReference>
<dbReference type="InterPro" id="IPR019960">
    <property type="entry name" value="T1SS_VCA0849"/>
</dbReference>
<dbReference type="PRINTS" id="PR00313">
    <property type="entry name" value="CABNDNGRPT"/>
</dbReference>
<protein>
    <submittedName>
        <fullName evidence="6">Putative secreted protein (Type I secretion substrate)</fullName>
    </submittedName>
</protein>
<dbReference type="Pfam" id="PF11187">
    <property type="entry name" value="Mbeg1-like"/>
    <property type="match status" value="1"/>
</dbReference>
<comment type="caution">
    <text evidence="6">The sequence shown here is derived from an EMBL/GenBank/DDBJ whole genome shotgun (WGS) entry which is preliminary data.</text>
</comment>
<dbReference type="PROSITE" id="PS00330">
    <property type="entry name" value="HEMOLYSIN_CALCIUM"/>
    <property type="match status" value="1"/>
</dbReference>
<dbReference type="SUPFAM" id="SSF53474">
    <property type="entry name" value="alpha/beta-Hydrolases"/>
    <property type="match status" value="1"/>
</dbReference>
<keyword evidence="2" id="KW-0800">Toxin</keyword>
<dbReference type="PANTHER" id="PTHR45856:SF24">
    <property type="entry name" value="FUNGAL LIPASE-LIKE DOMAIN-CONTAINING PROTEIN"/>
    <property type="match status" value="1"/>
</dbReference>
<evidence type="ECO:0000313" key="6">
    <source>
        <dbReference type="EMBL" id="RED53783.1"/>
    </source>
</evidence>
<dbReference type="GO" id="GO:0090729">
    <property type="term" value="F:toxin activity"/>
    <property type="evidence" value="ECO:0007669"/>
    <property type="project" value="UniProtKB-KW"/>
</dbReference>
<evidence type="ECO:0000256" key="5">
    <source>
        <dbReference type="ARBA" id="ARBA00023136"/>
    </source>
</evidence>
<evidence type="ECO:0000256" key="3">
    <source>
        <dbReference type="ARBA" id="ARBA00022737"/>
    </source>
</evidence>
<sequence>MSITETSEQYDFARGVEMNSLAAAAYNDGSALEESVSDLGWDLLQVADNGGSFGYVAEKEVAGEKSLVLSFRGTDSLLDVLQYDLLGPKPFRDLTDKVASLISYVISVAGQYDNIMVTGHSLGGAMAQWAMNDLMEALGDQADKVSGYTIGSPGLGAASVFGGVESYADRLFQYENSSGWLGDAVTVYPGQIGTEIEWNFSDSMMNYYSRMLGYVPSFLSGNALTALLEQHSSQLYVENGIRALLREDGVSNIDMGLNSGASTGNDLITSSPGTILNGGAGNDVLVIESDCVVADNQGNNSIVYSAPGYDAIIQANGTSTLYLPIGVNLVNVAYSIISDNLVLDLNLTGNGSDGSITLTDWALGSNQQVAQACFVQAGADGFLEQYLVDLTGLGGTSGTLGELGEINNHGYVLDAGSNGNDMINGADKGDRLYGHGGNDILHGGNGTDWLDGGSGNDLLIADRDADYLTGGSGADTFVITDKEDVAVIRDFNQAEGDRIELGGLVSAHDANGNLDEYIWAYKDGVDTVIAIDQNGKAGWWDLGHVTGLSFTEVARLENVSFTNDDLSRIISVSASGSNIQQLVTAISTFGAADASDIANSSIQDETFFQMTATV</sequence>
<evidence type="ECO:0000256" key="1">
    <source>
        <dbReference type="ARBA" id="ARBA00004370"/>
    </source>
</evidence>
<keyword evidence="7" id="KW-1185">Reference proteome</keyword>
<keyword evidence="3" id="KW-0677">Repeat</keyword>
<dbReference type="PRINTS" id="PR01488">
    <property type="entry name" value="RTXTOXINA"/>
</dbReference>
<evidence type="ECO:0000256" key="4">
    <source>
        <dbReference type="ARBA" id="ARBA00023026"/>
    </source>
</evidence>
<keyword evidence="4" id="KW-0843">Virulence</keyword>
<dbReference type="GO" id="GO:0005576">
    <property type="term" value="C:extracellular region"/>
    <property type="evidence" value="ECO:0007669"/>
    <property type="project" value="InterPro"/>
</dbReference>
<dbReference type="Pfam" id="PF00353">
    <property type="entry name" value="HemolysinCabind"/>
    <property type="match status" value="1"/>
</dbReference>
<evidence type="ECO:0000256" key="2">
    <source>
        <dbReference type="ARBA" id="ARBA00022656"/>
    </source>
</evidence>
<organism evidence="6 7">
    <name type="scientific">Aestuariispira insulae</name>
    <dbReference type="NCBI Taxonomy" id="1461337"/>
    <lineage>
        <taxon>Bacteria</taxon>
        <taxon>Pseudomonadati</taxon>
        <taxon>Pseudomonadota</taxon>
        <taxon>Alphaproteobacteria</taxon>
        <taxon>Rhodospirillales</taxon>
        <taxon>Kiloniellaceae</taxon>
        <taxon>Aestuariispira</taxon>
    </lineage>
</organism>
<dbReference type="InterPro" id="IPR011049">
    <property type="entry name" value="Serralysin-like_metalloprot_C"/>
</dbReference>
<dbReference type="NCBIfam" id="TIGR03661">
    <property type="entry name" value="T1SS_VCA0849"/>
    <property type="match status" value="1"/>
</dbReference>
<dbReference type="AlphaFoldDB" id="A0A3D9HW94"/>
<dbReference type="RefSeq" id="WP_181905151.1">
    <property type="nucleotide sequence ID" value="NZ_QRDW01000001.1"/>
</dbReference>
<dbReference type="GO" id="GO:0005509">
    <property type="term" value="F:calcium ion binding"/>
    <property type="evidence" value="ECO:0007669"/>
    <property type="project" value="InterPro"/>
</dbReference>
<accession>A0A3D9HW94</accession>
<dbReference type="Gene3D" id="3.40.50.1820">
    <property type="entry name" value="alpha/beta hydrolase"/>
    <property type="match status" value="1"/>
</dbReference>
<dbReference type="SUPFAM" id="SSF51120">
    <property type="entry name" value="beta-Roll"/>
    <property type="match status" value="1"/>
</dbReference>
<dbReference type="InterPro" id="IPR003995">
    <property type="entry name" value="RTX_toxin_determinant-A"/>
</dbReference>
<dbReference type="Proteomes" id="UP000256845">
    <property type="component" value="Unassembled WGS sequence"/>
</dbReference>
<dbReference type="GO" id="GO:0016020">
    <property type="term" value="C:membrane"/>
    <property type="evidence" value="ECO:0007669"/>
    <property type="project" value="UniProtKB-SubCell"/>
</dbReference>
<gene>
    <name evidence="6" type="ORF">DFP90_101582</name>
</gene>
<comment type="subcellular location">
    <subcellularLocation>
        <location evidence="1">Membrane</location>
    </subcellularLocation>
</comment>
<dbReference type="EMBL" id="QRDW01000001">
    <property type="protein sequence ID" value="RED53783.1"/>
    <property type="molecule type" value="Genomic_DNA"/>
</dbReference>
<dbReference type="InterPro" id="IPR051218">
    <property type="entry name" value="Sec_MonoDiacylglyc_Lipase"/>
</dbReference>
<dbReference type="InterPro" id="IPR018511">
    <property type="entry name" value="Hemolysin-typ_Ca-bd_CS"/>
</dbReference>
<reference evidence="6 7" key="1">
    <citation type="submission" date="2018-07" db="EMBL/GenBank/DDBJ databases">
        <title>Genomic Encyclopedia of Type Strains, Phase III (KMG-III): the genomes of soil and plant-associated and newly described type strains.</title>
        <authorList>
            <person name="Whitman W."/>
        </authorList>
    </citation>
    <scope>NUCLEOTIDE SEQUENCE [LARGE SCALE GENOMIC DNA]</scope>
    <source>
        <strain evidence="6 7">CECT 8488</strain>
    </source>
</reference>
<proteinExistence type="predicted"/>
<dbReference type="Gene3D" id="2.150.10.10">
    <property type="entry name" value="Serralysin-like metalloprotease, C-terminal"/>
    <property type="match status" value="1"/>
</dbReference>
<dbReference type="PANTHER" id="PTHR45856">
    <property type="entry name" value="ALPHA/BETA-HYDROLASES SUPERFAMILY PROTEIN"/>
    <property type="match status" value="1"/>
</dbReference>
<dbReference type="GO" id="GO:0006629">
    <property type="term" value="P:lipid metabolic process"/>
    <property type="evidence" value="ECO:0007669"/>
    <property type="project" value="InterPro"/>
</dbReference>
<dbReference type="InterPro" id="IPR024499">
    <property type="entry name" value="Mbeg1-like"/>
</dbReference>
<dbReference type="InterPro" id="IPR029058">
    <property type="entry name" value="AB_hydrolase_fold"/>
</dbReference>
<name>A0A3D9HW94_9PROT</name>